<protein>
    <recommendedName>
        <fullName evidence="3">F5/8 type C domain-containing protein</fullName>
    </recommendedName>
</protein>
<evidence type="ECO:0000313" key="1">
    <source>
        <dbReference type="EMBL" id="EAY15017.1"/>
    </source>
</evidence>
<organism evidence="1 2">
    <name type="scientific">Trichomonas vaginalis (strain ATCC PRA-98 / G3)</name>
    <dbReference type="NCBI Taxonomy" id="412133"/>
    <lineage>
        <taxon>Eukaryota</taxon>
        <taxon>Metamonada</taxon>
        <taxon>Parabasalia</taxon>
        <taxon>Trichomonadida</taxon>
        <taxon>Trichomonadidae</taxon>
        <taxon>Trichomonas</taxon>
    </lineage>
</organism>
<gene>
    <name evidence="1" type="ORF">TVAG_019170</name>
</gene>
<dbReference type="EMBL" id="DS113261">
    <property type="protein sequence ID" value="EAY15017.1"/>
    <property type="molecule type" value="Genomic_DNA"/>
</dbReference>
<dbReference type="InterPro" id="IPR008979">
    <property type="entry name" value="Galactose-bd-like_sf"/>
</dbReference>
<dbReference type="Gene3D" id="2.60.120.260">
    <property type="entry name" value="Galactose-binding domain-like"/>
    <property type="match status" value="1"/>
</dbReference>
<proteinExistence type="predicted"/>
<dbReference type="AlphaFoldDB" id="A2DWZ0"/>
<dbReference type="Proteomes" id="UP000001542">
    <property type="component" value="Unassembled WGS sequence"/>
</dbReference>
<dbReference type="VEuPathDB" id="TrichDB:TVAG_019170"/>
<name>A2DWZ0_TRIV3</name>
<keyword evidence="2" id="KW-1185">Reference proteome</keyword>
<reference evidence="1" key="1">
    <citation type="submission" date="2006-10" db="EMBL/GenBank/DDBJ databases">
        <authorList>
            <person name="Amadeo P."/>
            <person name="Zhao Q."/>
            <person name="Wortman J."/>
            <person name="Fraser-Liggett C."/>
            <person name="Carlton J."/>
        </authorList>
    </citation>
    <scope>NUCLEOTIDE SEQUENCE</scope>
    <source>
        <strain evidence="1">G3</strain>
    </source>
</reference>
<accession>A2DWZ0</accession>
<dbReference type="VEuPathDB" id="TrichDB:TVAGG3_0184760"/>
<evidence type="ECO:0008006" key="3">
    <source>
        <dbReference type="Google" id="ProtNLM"/>
    </source>
</evidence>
<evidence type="ECO:0000313" key="2">
    <source>
        <dbReference type="Proteomes" id="UP000001542"/>
    </source>
</evidence>
<dbReference type="SUPFAM" id="SSF49785">
    <property type="entry name" value="Galactose-binding domain-like"/>
    <property type="match status" value="1"/>
</dbReference>
<dbReference type="RefSeq" id="XP_001327240.1">
    <property type="nucleotide sequence ID" value="XM_001327205.1"/>
</dbReference>
<dbReference type="KEGG" id="tva:4773015"/>
<dbReference type="InParanoid" id="A2DWZ0"/>
<sequence length="215" mass="24886">MLNFLIAENIRNDGNSILKQVYRYQNVEYYVSGSSRQYINGSKQMTKPEYAFDQMDKKYDWCSNCGKSVSDHPWLILGVKSRMMKLDGYYLRAGCCYSGCCCEDTGYCCECCLFSWSFQISNDNVTWNTIHKVEKDYEMRNCKEKTYTFSQSYTAKYARIIQDETCYDEPPCIALNKIELIGSIEGNDIVDDRLNIDVDDDDVSIIGHISKANLR</sequence>
<reference evidence="1" key="2">
    <citation type="journal article" date="2007" name="Science">
        <title>Draft genome sequence of the sexually transmitted pathogen Trichomonas vaginalis.</title>
        <authorList>
            <person name="Carlton J.M."/>
            <person name="Hirt R.P."/>
            <person name="Silva J.C."/>
            <person name="Delcher A.L."/>
            <person name="Schatz M."/>
            <person name="Zhao Q."/>
            <person name="Wortman J.R."/>
            <person name="Bidwell S.L."/>
            <person name="Alsmark U.C.M."/>
            <person name="Besteiro S."/>
            <person name="Sicheritz-Ponten T."/>
            <person name="Noel C.J."/>
            <person name="Dacks J.B."/>
            <person name="Foster P.G."/>
            <person name="Simillion C."/>
            <person name="Van de Peer Y."/>
            <person name="Miranda-Saavedra D."/>
            <person name="Barton G.J."/>
            <person name="Westrop G.D."/>
            <person name="Mueller S."/>
            <person name="Dessi D."/>
            <person name="Fiori P.L."/>
            <person name="Ren Q."/>
            <person name="Paulsen I."/>
            <person name="Zhang H."/>
            <person name="Bastida-Corcuera F.D."/>
            <person name="Simoes-Barbosa A."/>
            <person name="Brown M.T."/>
            <person name="Hayes R.D."/>
            <person name="Mukherjee M."/>
            <person name="Okumura C.Y."/>
            <person name="Schneider R."/>
            <person name="Smith A.J."/>
            <person name="Vanacova S."/>
            <person name="Villalvazo M."/>
            <person name="Haas B.J."/>
            <person name="Pertea M."/>
            <person name="Feldblyum T.V."/>
            <person name="Utterback T.R."/>
            <person name="Shu C.L."/>
            <person name="Osoegawa K."/>
            <person name="de Jong P.J."/>
            <person name="Hrdy I."/>
            <person name="Horvathova L."/>
            <person name="Zubacova Z."/>
            <person name="Dolezal P."/>
            <person name="Malik S.B."/>
            <person name="Logsdon J.M. Jr."/>
            <person name="Henze K."/>
            <person name="Gupta A."/>
            <person name="Wang C.C."/>
            <person name="Dunne R.L."/>
            <person name="Upcroft J.A."/>
            <person name="Upcroft P."/>
            <person name="White O."/>
            <person name="Salzberg S.L."/>
            <person name="Tang P."/>
            <person name="Chiu C.-H."/>
            <person name="Lee Y.-S."/>
            <person name="Embley T.M."/>
            <person name="Coombs G.H."/>
            <person name="Mottram J.C."/>
            <person name="Tachezy J."/>
            <person name="Fraser-Liggett C.M."/>
            <person name="Johnson P.J."/>
        </authorList>
    </citation>
    <scope>NUCLEOTIDE SEQUENCE [LARGE SCALE GENOMIC DNA]</scope>
    <source>
        <strain evidence="1">G3</strain>
    </source>
</reference>